<name>A0ABR3MT50_9TELE</name>
<dbReference type="EMBL" id="JAYMGO010000009">
    <property type="protein sequence ID" value="KAL1267745.1"/>
    <property type="molecule type" value="Genomic_DNA"/>
</dbReference>
<comment type="caution">
    <text evidence="1">The sequence shown here is derived from an EMBL/GenBank/DDBJ whole genome shotgun (WGS) entry which is preliminary data.</text>
</comment>
<organism evidence="1 2">
    <name type="scientific">Cirrhinus molitorella</name>
    <name type="common">mud carp</name>
    <dbReference type="NCBI Taxonomy" id="172907"/>
    <lineage>
        <taxon>Eukaryota</taxon>
        <taxon>Metazoa</taxon>
        <taxon>Chordata</taxon>
        <taxon>Craniata</taxon>
        <taxon>Vertebrata</taxon>
        <taxon>Euteleostomi</taxon>
        <taxon>Actinopterygii</taxon>
        <taxon>Neopterygii</taxon>
        <taxon>Teleostei</taxon>
        <taxon>Ostariophysi</taxon>
        <taxon>Cypriniformes</taxon>
        <taxon>Cyprinidae</taxon>
        <taxon>Labeoninae</taxon>
        <taxon>Labeonini</taxon>
        <taxon>Cirrhinus</taxon>
    </lineage>
</organism>
<gene>
    <name evidence="1" type="ORF">QQF64_033108</name>
</gene>
<accession>A0ABR3MT50</accession>
<dbReference type="Proteomes" id="UP001558613">
    <property type="component" value="Unassembled WGS sequence"/>
</dbReference>
<sequence length="95" mass="10666">MTSWSFISKEAFLTKCVRGALDNGGTSFERLAMFTVTSKLDGEMGTTDRETKPWKTADIYIERALTEPFVYVFASERVARHVELTPGCSHIQVLS</sequence>
<reference evidence="1 2" key="1">
    <citation type="submission" date="2023-09" db="EMBL/GenBank/DDBJ databases">
        <authorList>
            <person name="Wang M."/>
        </authorList>
    </citation>
    <scope>NUCLEOTIDE SEQUENCE [LARGE SCALE GENOMIC DNA]</scope>
    <source>
        <strain evidence="1">GT-2023</strain>
        <tissue evidence="1">Liver</tissue>
    </source>
</reference>
<protein>
    <submittedName>
        <fullName evidence="1">Uncharacterized protein</fullName>
    </submittedName>
</protein>
<evidence type="ECO:0000313" key="2">
    <source>
        <dbReference type="Proteomes" id="UP001558613"/>
    </source>
</evidence>
<proteinExistence type="predicted"/>
<evidence type="ECO:0000313" key="1">
    <source>
        <dbReference type="EMBL" id="KAL1267745.1"/>
    </source>
</evidence>
<keyword evidence="2" id="KW-1185">Reference proteome</keyword>